<accession>A0ACC1HDG0</accession>
<protein>
    <submittedName>
        <fullName evidence="1">Uncharacterized protein</fullName>
    </submittedName>
</protein>
<dbReference type="Proteomes" id="UP001145114">
    <property type="component" value="Unassembled WGS sequence"/>
</dbReference>
<keyword evidence="2" id="KW-1185">Reference proteome</keyword>
<comment type="caution">
    <text evidence="1">The sequence shown here is derived from an EMBL/GenBank/DDBJ whole genome shotgun (WGS) entry which is preliminary data.</text>
</comment>
<evidence type="ECO:0000313" key="1">
    <source>
        <dbReference type="EMBL" id="KAJ1674512.1"/>
    </source>
</evidence>
<sequence>MCGNGIKEGDEECDCGTGDECDNDPCCDSKTCKLKNGAKCSDFNDLCCSNCQMRSKGTVCRPKVSECDVEETCDGVSGDCPSDKHVENGEPCSGSGNSTASTKNSNLRCASGQCTNRDLQCEARGASIGATKHCSLSWNTDPCNFQCQSPDSGLACMYMSGSFIDGTECGWHAKCANGKCKGDNAFYQFVNLYRNNMPIAIPVTIIVVVILFALVSGILNFFCGCCRVCAFGRLRRRGGGGGGIIGGRKSRRMQRLQSDIPLGVYPPAPAPQQQPVQSHPHMPVAVQDQQPLYGAPGAHGYPPPPPYNSNNAMPASWVDPTPYNGPHQQPYHNH</sequence>
<name>A0ACC1HDG0_9FUNG</name>
<reference evidence="1" key="1">
    <citation type="submission" date="2022-06" db="EMBL/GenBank/DDBJ databases">
        <title>Phylogenomic reconstructions and comparative analyses of Kickxellomycotina fungi.</title>
        <authorList>
            <person name="Reynolds N.K."/>
            <person name="Stajich J.E."/>
            <person name="Barry K."/>
            <person name="Grigoriev I.V."/>
            <person name="Crous P."/>
            <person name="Smith M.E."/>
        </authorList>
    </citation>
    <scope>NUCLEOTIDE SEQUENCE</scope>
    <source>
        <strain evidence="1">RSA 2271</strain>
    </source>
</reference>
<dbReference type="EMBL" id="JAMZIH010005910">
    <property type="protein sequence ID" value="KAJ1674512.1"/>
    <property type="molecule type" value="Genomic_DNA"/>
</dbReference>
<proteinExistence type="predicted"/>
<gene>
    <name evidence="1" type="ORF">EV182_003132</name>
</gene>
<evidence type="ECO:0000313" key="2">
    <source>
        <dbReference type="Proteomes" id="UP001145114"/>
    </source>
</evidence>
<organism evidence="1 2">
    <name type="scientific">Spiromyces aspiralis</name>
    <dbReference type="NCBI Taxonomy" id="68401"/>
    <lineage>
        <taxon>Eukaryota</taxon>
        <taxon>Fungi</taxon>
        <taxon>Fungi incertae sedis</taxon>
        <taxon>Zoopagomycota</taxon>
        <taxon>Kickxellomycotina</taxon>
        <taxon>Kickxellomycetes</taxon>
        <taxon>Kickxellales</taxon>
        <taxon>Kickxellaceae</taxon>
        <taxon>Spiromyces</taxon>
    </lineage>
</organism>